<dbReference type="EMBL" id="CP077717">
    <property type="protein sequence ID" value="QXJ28760.1"/>
    <property type="molecule type" value="Genomic_DNA"/>
</dbReference>
<sequence>MNRYKIVVIAVFLILASIVAIAAIQLKTVNSYSISGYGLYETPYRGGVLISLETLSLSNIQSSNISIPSAVYYANSSYYIKIASYTPNQVNTTTFPIATVYNNSFAVINTLYINITELPKQTNMTFAQLISRIHSNITILNGLNVVSWKFFDNFTIAYPSKNGITYVSIGVNKTVVITPEKVYVFKNESISEVYPTKYGYVVITGIQLPSSNKVIPLITSSNVTNISLVDKWHIVIKNYEGSTIVGNYLLVSNKSTTLLLNLLNGNIIYELPFGGNVIYNSSIIINNVLYGVIGNIYVKLYLNNGSYNKILLPNITSPSEVQFINNSYVLVSGLYTSSTTTSGFSTLPTSEVGLDILYVNGTIAYSNLSTPTKTFVFPISVVYSSAYLYKLSIQFNFESFNTQVDVLSMQNLVPPATTTTSTTTSTSTVSSTTTSSTSTTTSTSTISTTSSTTTSTTTSSTSTTTSSTSTTTTSTTTSTSTVSSTTTSSTSTTSTTSISTVTPSSSTSTSHPTSFPTTIVIVAIIIIAIIAIAVVLLLRR</sequence>
<dbReference type="GeneID" id="65563190"/>
<feature type="region of interest" description="Disordered" evidence="1">
    <location>
        <begin position="416"/>
        <end position="513"/>
    </location>
</feature>
<keyword evidence="2" id="KW-0472">Membrane</keyword>
<evidence type="ECO:0000256" key="1">
    <source>
        <dbReference type="SAM" id="MobiDB-lite"/>
    </source>
</evidence>
<keyword evidence="2" id="KW-1133">Transmembrane helix</keyword>
<dbReference type="AlphaFoldDB" id="A0A8F5BNW4"/>
<feature type="compositionally biased region" description="Low complexity" evidence="1">
    <location>
        <begin position="417"/>
        <end position="513"/>
    </location>
</feature>
<keyword evidence="2" id="KW-0812">Transmembrane</keyword>
<accession>A0A8F5BNW4</accession>
<gene>
    <name evidence="3" type="ORF">J5U23_01629</name>
</gene>
<dbReference type="KEGG" id="sshi:J5U23_01629"/>
<evidence type="ECO:0000313" key="3">
    <source>
        <dbReference type="EMBL" id="QXJ28760.1"/>
    </source>
</evidence>
<proteinExistence type="predicted"/>
<dbReference type="RefSeq" id="WP_218265821.1">
    <property type="nucleotide sequence ID" value="NZ_CP077717.1"/>
</dbReference>
<reference evidence="3" key="1">
    <citation type="journal article" date="2021" name="Environ. Microbiol.">
        <title>New insights into the diversity and evolution of the archaeal mobilome from three complete genomes of Saccharolobus shibatae.</title>
        <authorList>
            <person name="Medvedeva S."/>
            <person name="Brandt D."/>
            <person name="Cvirkaite-Krupovic V."/>
            <person name="Liu Y."/>
            <person name="Severinov K."/>
            <person name="Ishino S."/>
            <person name="Ishino Y."/>
            <person name="Prangishvili D."/>
            <person name="Kalinowski J."/>
            <person name="Krupovic M."/>
        </authorList>
    </citation>
    <scope>NUCLEOTIDE SEQUENCE</scope>
    <source>
        <strain evidence="3">B12</strain>
    </source>
</reference>
<name>A0A8F5BNW4_SACSH</name>
<dbReference type="OrthoDB" id="386811at2157"/>
<evidence type="ECO:0000313" key="4">
    <source>
        <dbReference type="Proteomes" id="UP000694018"/>
    </source>
</evidence>
<organism evidence="3 4">
    <name type="scientific">Saccharolobus shibatae (strain ATCC 51178 / DSM 5389 / JCM 8931 / NBRC 15437 / B12)</name>
    <name type="common">Sulfolobus shibatae</name>
    <dbReference type="NCBI Taxonomy" id="523848"/>
    <lineage>
        <taxon>Archaea</taxon>
        <taxon>Thermoproteota</taxon>
        <taxon>Thermoprotei</taxon>
        <taxon>Sulfolobales</taxon>
        <taxon>Sulfolobaceae</taxon>
        <taxon>Saccharolobus</taxon>
    </lineage>
</organism>
<dbReference type="Proteomes" id="UP000694018">
    <property type="component" value="Chromosome"/>
</dbReference>
<protein>
    <submittedName>
        <fullName evidence="3">Uncharacterized protein</fullName>
    </submittedName>
</protein>
<evidence type="ECO:0000256" key="2">
    <source>
        <dbReference type="SAM" id="Phobius"/>
    </source>
</evidence>
<feature type="transmembrane region" description="Helical" evidence="2">
    <location>
        <begin position="515"/>
        <end position="538"/>
    </location>
</feature>